<reference evidence="2 3" key="1">
    <citation type="journal article" date="2023" name="Plants (Basel)">
        <title>Bridging the Gap: Combining Genomics and Transcriptomics Approaches to Understand Stylosanthes scabra, an Orphan Legume from the Brazilian Caatinga.</title>
        <authorList>
            <person name="Ferreira-Neto J.R.C."/>
            <person name="da Silva M.D."/>
            <person name="Binneck E."/>
            <person name="de Melo N.F."/>
            <person name="da Silva R.H."/>
            <person name="de Melo A.L.T.M."/>
            <person name="Pandolfi V."/>
            <person name="Bustamante F.O."/>
            <person name="Brasileiro-Vidal A.C."/>
            <person name="Benko-Iseppon A.M."/>
        </authorList>
    </citation>
    <scope>NUCLEOTIDE SEQUENCE [LARGE SCALE GENOMIC DNA]</scope>
    <source>
        <tissue evidence="2">Leaves</tissue>
    </source>
</reference>
<sequence>MDSDNSVVDCWNQTIDEDHEEVLRDSTNASEELQHEQVPQPLKSVVEEELDHSNIGEDEIPKEDMYFESCVEARAFYKNYVSKGHYSDPSMHDDHEAWFVHHP</sequence>
<feature type="region of interest" description="Disordered" evidence="1">
    <location>
        <begin position="18"/>
        <end position="58"/>
    </location>
</feature>
<evidence type="ECO:0000313" key="3">
    <source>
        <dbReference type="Proteomes" id="UP001341840"/>
    </source>
</evidence>
<evidence type="ECO:0000313" key="2">
    <source>
        <dbReference type="EMBL" id="MED6204858.1"/>
    </source>
</evidence>
<dbReference type="EMBL" id="JASCZI010241687">
    <property type="protein sequence ID" value="MED6204858.1"/>
    <property type="molecule type" value="Genomic_DNA"/>
</dbReference>
<protein>
    <submittedName>
        <fullName evidence="2">Uncharacterized protein</fullName>
    </submittedName>
</protein>
<gene>
    <name evidence="2" type="ORF">PIB30_012629</name>
</gene>
<proteinExistence type="predicted"/>
<organism evidence="2 3">
    <name type="scientific">Stylosanthes scabra</name>
    <dbReference type="NCBI Taxonomy" id="79078"/>
    <lineage>
        <taxon>Eukaryota</taxon>
        <taxon>Viridiplantae</taxon>
        <taxon>Streptophyta</taxon>
        <taxon>Embryophyta</taxon>
        <taxon>Tracheophyta</taxon>
        <taxon>Spermatophyta</taxon>
        <taxon>Magnoliopsida</taxon>
        <taxon>eudicotyledons</taxon>
        <taxon>Gunneridae</taxon>
        <taxon>Pentapetalae</taxon>
        <taxon>rosids</taxon>
        <taxon>fabids</taxon>
        <taxon>Fabales</taxon>
        <taxon>Fabaceae</taxon>
        <taxon>Papilionoideae</taxon>
        <taxon>50 kb inversion clade</taxon>
        <taxon>dalbergioids sensu lato</taxon>
        <taxon>Dalbergieae</taxon>
        <taxon>Pterocarpus clade</taxon>
        <taxon>Stylosanthes</taxon>
    </lineage>
</organism>
<evidence type="ECO:0000256" key="1">
    <source>
        <dbReference type="SAM" id="MobiDB-lite"/>
    </source>
</evidence>
<comment type="caution">
    <text evidence="2">The sequence shown here is derived from an EMBL/GenBank/DDBJ whole genome shotgun (WGS) entry which is preliminary data.</text>
</comment>
<keyword evidence="3" id="KW-1185">Reference proteome</keyword>
<accession>A0ABU6Y7Z3</accession>
<dbReference type="Proteomes" id="UP001341840">
    <property type="component" value="Unassembled WGS sequence"/>
</dbReference>
<name>A0ABU6Y7Z3_9FABA</name>